<comment type="cofactor">
    <cofactor evidence="2">
        <name>NAD(+)</name>
        <dbReference type="ChEBI" id="CHEBI:57540"/>
    </cofactor>
</comment>
<dbReference type="InterPro" id="IPR016037">
    <property type="entry name" value="DHQ_synth_AroB"/>
</dbReference>
<comment type="cofactor">
    <cofactor evidence="3">
        <name>Co(2+)</name>
        <dbReference type="ChEBI" id="CHEBI:48828"/>
    </cofactor>
</comment>
<evidence type="ECO:0000256" key="3">
    <source>
        <dbReference type="ARBA" id="ARBA00001941"/>
    </source>
</evidence>
<feature type="domain" description="3-dehydroquinate synthase C-terminal" evidence="19">
    <location>
        <begin position="180"/>
        <end position="324"/>
    </location>
</feature>
<feature type="domain" description="3-dehydroquinate synthase N-terminal" evidence="18">
    <location>
        <begin position="66"/>
        <end position="178"/>
    </location>
</feature>
<evidence type="ECO:0000256" key="9">
    <source>
        <dbReference type="ARBA" id="ARBA00022490"/>
    </source>
</evidence>
<name>A0A3B0YHN5_9ZZZZ</name>
<dbReference type="CDD" id="cd08195">
    <property type="entry name" value="DHQS"/>
    <property type="match status" value="1"/>
</dbReference>
<evidence type="ECO:0000256" key="5">
    <source>
        <dbReference type="ARBA" id="ARBA00004661"/>
    </source>
</evidence>
<dbReference type="InterPro" id="IPR056179">
    <property type="entry name" value="DHQS_C"/>
</dbReference>
<evidence type="ECO:0000256" key="10">
    <source>
        <dbReference type="ARBA" id="ARBA00022605"/>
    </source>
</evidence>
<dbReference type="GO" id="GO:0008652">
    <property type="term" value="P:amino acid biosynthetic process"/>
    <property type="evidence" value="ECO:0007669"/>
    <property type="project" value="UniProtKB-KW"/>
</dbReference>
<dbReference type="PIRSF" id="PIRSF001455">
    <property type="entry name" value="DHQ_synth"/>
    <property type="match status" value="1"/>
</dbReference>
<dbReference type="Pfam" id="PF01761">
    <property type="entry name" value="DHQ_synthase"/>
    <property type="match status" value="1"/>
</dbReference>
<dbReference type="InterPro" id="IPR030960">
    <property type="entry name" value="DHQS/DOIS_N"/>
</dbReference>
<dbReference type="GO" id="GO:0046872">
    <property type="term" value="F:metal ion binding"/>
    <property type="evidence" value="ECO:0007669"/>
    <property type="project" value="UniProtKB-KW"/>
</dbReference>
<keyword evidence="16 20" id="KW-0456">Lyase</keyword>
<dbReference type="PANTHER" id="PTHR43622:SF7">
    <property type="entry name" value="3-DEHYDROQUINATE SYNTHASE, CHLOROPLASTIC"/>
    <property type="match status" value="1"/>
</dbReference>
<comment type="similarity">
    <text evidence="6">Belongs to the sugar phosphate cyclases superfamily. Dehydroquinate synthase family.</text>
</comment>
<proteinExistence type="inferred from homology"/>
<evidence type="ECO:0000256" key="12">
    <source>
        <dbReference type="ARBA" id="ARBA00022741"/>
    </source>
</evidence>
<evidence type="ECO:0000256" key="7">
    <source>
        <dbReference type="ARBA" id="ARBA00013031"/>
    </source>
</evidence>
<dbReference type="InterPro" id="IPR030963">
    <property type="entry name" value="DHQ_synth_fam"/>
</dbReference>
<evidence type="ECO:0000256" key="13">
    <source>
        <dbReference type="ARBA" id="ARBA00022833"/>
    </source>
</evidence>
<evidence type="ECO:0000256" key="1">
    <source>
        <dbReference type="ARBA" id="ARBA00001393"/>
    </source>
</evidence>
<evidence type="ECO:0000256" key="14">
    <source>
        <dbReference type="ARBA" id="ARBA00023027"/>
    </source>
</evidence>
<comment type="pathway">
    <text evidence="5">Metabolic intermediate biosynthesis; chorismate biosynthesis; chorismate from D-erythrose 4-phosphate and phosphoenolpyruvate: step 2/7.</text>
</comment>
<dbReference type="InterPro" id="IPR050071">
    <property type="entry name" value="Dehydroquinate_synthase"/>
</dbReference>
<dbReference type="EMBL" id="UOFL01000065">
    <property type="protein sequence ID" value="VAW74772.1"/>
    <property type="molecule type" value="Genomic_DNA"/>
</dbReference>
<dbReference type="FunFam" id="3.40.50.1970:FF:000001">
    <property type="entry name" value="3-dehydroquinate synthase"/>
    <property type="match status" value="1"/>
</dbReference>
<protein>
    <recommendedName>
        <fullName evidence="8">3-dehydroquinate synthase</fullName>
        <ecNumber evidence="7">4.2.3.4</ecNumber>
    </recommendedName>
</protein>
<dbReference type="AlphaFoldDB" id="A0A3B0YHN5"/>
<keyword evidence="9" id="KW-0963">Cytoplasm</keyword>
<dbReference type="HAMAP" id="MF_00110">
    <property type="entry name" value="DHQ_synthase"/>
    <property type="match status" value="1"/>
</dbReference>
<evidence type="ECO:0000259" key="19">
    <source>
        <dbReference type="Pfam" id="PF24621"/>
    </source>
</evidence>
<accession>A0A3B0YHN5</accession>
<dbReference type="GO" id="GO:0009073">
    <property type="term" value="P:aromatic amino acid family biosynthetic process"/>
    <property type="evidence" value="ECO:0007669"/>
    <property type="project" value="UniProtKB-KW"/>
</dbReference>
<evidence type="ECO:0000256" key="2">
    <source>
        <dbReference type="ARBA" id="ARBA00001911"/>
    </source>
</evidence>
<dbReference type="GO" id="GO:0005737">
    <property type="term" value="C:cytoplasm"/>
    <property type="evidence" value="ECO:0007669"/>
    <property type="project" value="UniProtKB-SubCell"/>
</dbReference>
<keyword evidence="17" id="KW-0170">Cobalt</keyword>
<evidence type="ECO:0000256" key="17">
    <source>
        <dbReference type="ARBA" id="ARBA00023285"/>
    </source>
</evidence>
<dbReference type="Gene3D" id="3.40.50.1970">
    <property type="match status" value="1"/>
</dbReference>
<dbReference type="SUPFAM" id="SSF56796">
    <property type="entry name" value="Dehydroquinate synthase-like"/>
    <property type="match status" value="1"/>
</dbReference>
<reference evidence="20" key="1">
    <citation type="submission" date="2018-06" db="EMBL/GenBank/DDBJ databases">
        <authorList>
            <person name="Zhirakovskaya E."/>
        </authorList>
    </citation>
    <scope>NUCLEOTIDE SEQUENCE</scope>
</reference>
<gene>
    <name evidence="20" type="ORF">MNBD_GAMMA12-3392</name>
</gene>
<dbReference type="Gene3D" id="1.20.1090.10">
    <property type="entry name" value="Dehydroquinate synthase-like - alpha domain"/>
    <property type="match status" value="1"/>
</dbReference>
<dbReference type="PANTHER" id="PTHR43622">
    <property type="entry name" value="3-DEHYDROQUINATE SYNTHASE"/>
    <property type="match status" value="1"/>
</dbReference>
<evidence type="ECO:0000259" key="18">
    <source>
        <dbReference type="Pfam" id="PF01761"/>
    </source>
</evidence>
<evidence type="ECO:0000256" key="16">
    <source>
        <dbReference type="ARBA" id="ARBA00023239"/>
    </source>
</evidence>
<organism evidence="20">
    <name type="scientific">hydrothermal vent metagenome</name>
    <dbReference type="NCBI Taxonomy" id="652676"/>
    <lineage>
        <taxon>unclassified sequences</taxon>
        <taxon>metagenomes</taxon>
        <taxon>ecological metagenomes</taxon>
    </lineage>
</organism>
<evidence type="ECO:0000256" key="4">
    <source>
        <dbReference type="ARBA" id="ARBA00004496"/>
    </source>
</evidence>
<evidence type="ECO:0000256" key="8">
    <source>
        <dbReference type="ARBA" id="ARBA00017684"/>
    </source>
</evidence>
<keyword evidence="11" id="KW-0479">Metal-binding</keyword>
<dbReference type="GO" id="GO:0000166">
    <property type="term" value="F:nucleotide binding"/>
    <property type="evidence" value="ECO:0007669"/>
    <property type="project" value="UniProtKB-KW"/>
</dbReference>
<evidence type="ECO:0000256" key="11">
    <source>
        <dbReference type="ARBA" id="ARBA00022723"/>
    </source>
</evidence>
<keyword evidence="10" id="KW-0028">Amino-acid biosynthesis</keyword>
<dbReference type="GO" id="GO:0003856">
    <property type="term" value="F:3-dehydroquinate synthase activity"/>
    <property type="evidence" value="ECO:0007669"/>
    <property type="project" value="UniProtKB-EC"/>
</dbReference>
<keyword evidence="12" id="KW-0547">Nucleotide-binding</keyword>
<comment type="catalytic activity">
    <reaction evidence="1">
        <text>7-phospho-2-dehydro-3-deoxy-D-arabino-heptonate = 3-dehydroquinate + phosphate</text>
        <dbReference type="Rhea" id="RHEA:21968"/>
        <dbReference type="ChEBI" id="CHEBI:32364"/>
        <dbReference type="ChEBI" id="CHEBI:43474"/>
        <dbReference type="ChEBI" id="CHEBI:58394"/>
        <dbReference type="EC" id="4.2.3.4"/>
    </reaction>
</comment>
<dbReference type="NCBIfam" id="TIGR01357">
    <property type="entry name" value="aroB"/>
    <property type="match status" value="1"/>
</dbReference>
<keyword evidence="15" id="KW-0057">Aromatic amino acid biosynthesis</keyword>
<keyword evidence="14" id="KW-0520">NAD</keyword>
<evidence type="ECO:0000256" key="6">
    <source>
        <dbReference type="ARBA" id="ARBA00005412"/>
    </source>
</evidence>
<evidence type="ECO:0000313" key="20">
    <source>
        <dbReference type="EMBL" id="VAW74772.1"/>
    </source>
</evidence>
<evidence type="ECO:0000256" key="15">
    <source>
        <dbReference type="ARBA" id="ARBA00023141"/>
    </source>
</evidence>
<dbReference type="EC" id="4.2.3.4" evidence="7"/>
<dbReference type="Pfam" id="PF24621">
    <property type="entry name" value="DHQS_C"/>
    <property type="match status" value="1"/>
</dbReference>
<sequence>MKNTITIDLGTRSYPIFVGQSLLDDKSCFTPYIKGKQLVIVTNETIAPLYLDRLLSTLADYSPESVILPDGEQYKTLDTVDIIFTALLEKRMNRNVTLIALGGGVIGDMTGFAAASYQRGVNFIQVPTTLLAQVDSSVGGKTGVNHALGKNMIGAFYQPQCVIADTDTLNTLDDRQLAAGMAEVIKYGLIRDIPFAHWLQDNIPALNRRDPAALVYAIEQSCRNKAEVVVADEFEKGQRALLNLGHTFGHAIETATGYTKWLHGEAVSAGIYMAAYLSCALNWIKPSELEFIKQQLLLANLPLYPPETIDEQQFMQLMSVDKKVLDNKIRLILLKSIGSAIISDDFDAKALSNMLQTIERTTGDTPK</sequence>
<comment type="subcellular location">
    <subcellularLocation>
        <location evidence="4">Cytoplasm</location>
    </subcellularLocation>
</comment>
<keyword evidence="13" id="KW-0862">Zinc</keyword>